<dbReference type="Proteomes" id="UP000289323">
    <property type="component" value="Unassembled WGS sequence"/>
</dbReference>
<feature type="region of interest" description="Disordered" evidence="1">
    <location>
        <begin position="1"/>
        <end position="33"/>
    </location>
</feature>
<accession>A0A3S4B8G4</accession>
<dbReference type="AlphaFoldDB" id="A0A3S4B8G4"/>
<proteinExistence type="predicted"/>
<dbReference type="EMBL" id="OUUZ01000013">
    <property type="protein sequence ID" value="SPQ24609.1"/>
    <property type="molecule type" value="Genomic_DNA"/>
</dbReference>
<evidence type="ECO:0000256" key="1">
    <source>
        <dbReference type="SAM" id="MobiDB-lite"/>
    </source>
</evidence>
<name>A0A3S4B8G4_9PEZI</name>
<reference evidence="2 3" key="1">
    <citation type="submission" date="2018-04" db="EMBL/GenBank/DDBJ databases">
        <authorList>
            <person name="Huttner S."/>
            <person name="Dainat J."/>
        </authorList>
    </citation>
    <scope>NUCLEOTIDE SEQUENCE [LARGE SCALE GENOMIC DNA]</scope>
</reference>
<organism evidence="2 3">
    <name type="scientific">Thermothielavioides terrestris</name>
    <dbReference type="NCBI Taxonomy" id="2587410"/>
    <lineage>
        <taxon>Eukaryota</taxon>
        <taxon>Fungi</taxon>
        <taxon>Dikarya</taxon>
        <taxon>Ascomycota</taxon>
        <taxon>Pezizomycotina</taxon>
        <taxon>Sordariomycetes</taxon>
        <taxon>Sordariomycetidae</taxon>
        <taxon>Sordariales</taxon>
        <taxon>Chaetomiaceae</taxon>
        <taxon>Thermothielavioides</taxon>
    </lineage>
</organism>
<gene>
    <name evidence="2" type="ORF">TT172_LOCUS7028</name>
</gene>
<evidence type="ECO:0000313" key="2">
    <source>
        <dbReference type="EMBL" id="SPQ24609.1"/>
    </source>
</evidence>
<evidence type="ECO:0000313" key="3">
    <source>
        <dbReference type="Proteomes" id="UP000289323"/>
    </source>
</evidence>
<protein>
    <submittedName>
        <fullName evidence="2">0916bda7-9be9-4f3b-8120-8820965858de</fullName>
    </submittedName>
</protein>
<sequence length="59" mass="6664">MSHSPRTRRLIASDPIKRGTRSGCRGWDPRHAARSEQHPNGVLFWGACVEKRRVVRLGG</sequence>